<proteinExistence type="predicted"/>
<dbReference type="AlphaFoldDB" id="A0A2Z6ZV67"/>
<gene>
    <name evidence="1" type="ORF">F511_45753</name>
</gene>
<organism evidence="1 2">
    <name type="scientific">Dorcoceras hygrometricum</name>
    <dbReference type="NCBI Taxonomy" id="472368"/>
    <lineage>
        <taxon>Eukaryota</taxon>
        <taxon>Viridiplantae</taxon>
        <taxon>Streptophyta</taxon>
        <taxon>Embryophyta</taxon>
        <taxon>Tracheophyta</taxon>
        <taxon>Spermatophyta</taxon>
        <taxon>Magnoliopsida</taxon>
        <taxon>eudicotyledons</taxon>
        <taxon>Gunneridae</taxon>
        <taxon>Pentapetalae</taxon>
        <taxon>asterids</taxon>
        <taxon>lamiids</taxon>
        <taxon>Lamiales</taxon>
        <taxon>Gesneriaceae</taxon>
        <taxon>Didymocarpoideae</taxon>
        <taxon>Trichosporeae</taxon>
        <taxon>Loxocarpinae</taxon>
        <taxon>Dorcoceras</taxon>
    </lineage>
</organism>
<dbReference type="Proteomes" id="UP000250235">
    <property type="component" value="Unassembled WGS sequence"/>
</dbReference>
<keyword evidence="2" id="KW-1185">Reference proteome</keyword>
<reference evidence="1 2" key="1">
    <citation type="journal article" date="2015" name="Proc. Natl. Acad. Sci. U.S.A.">
        <title>The resurrection genome of Boea hygrometrica: A blueprint for survival of dehydration.</title>
        <authorList>
            <person name="Xiao L."/>
            <person name="Yang G."/>
            <person name="Zhang L."/>
            <person name="Yang X."/>
            <person name="Zhao S."/>
            <person name="Ji Z."/>
            <person name="Zhou Q."/>
            <person name="Hu M."/>
            <person name="Wang Y."/>
            <person name="Chen M."/>
            <person name="Xu Y."/>
            <person name="Jin H."/>
            <person name="Xiao X."/>
            <person name="Hu G."/>
            <person name="Bao F."/>
            <person name="Hu Y."/>
            <person name="Wan P."/>
            <person name="Li L."/>
            <person name="Deng X."/>
            <person name="Kuang T."/>
            <person name="Xiang C."/>
            <person name="Zhu J.K."/>
            <person name="Oliver M.J."/>
            <person name="He Y."/>
        </authorList>
    </citation>
    <scope>NUCLEOTIDE SEQUENCE [LARGE SCALE GENOMIC DNA]</scope>
    <source>
        <strain evidence="2">cv. XS01</strain>
    </source>
</reference>
<dbReference type="EMBL" id="KV061557">
    <property type="protein sequence ID" value="KZV06767.1"/>
    <property type="molecule type" value="Genomic_DNA"/>
</dbReference>
<evidence type="ECO:0000313" key="1">
    <source>
        <dbReference type="EMBL" id="KZV06767.1"/>
    </source>
</evidence>
<name>A0A2Z6ZV67_9LAMI</name>
<protein>
    <submittedName>
        <fullName evidence="1">Uncharacterized protein</fullName>
    </submittedName>
</protein>
<sequence length="113" mass="12287">MQRCLAQVAARVLAGRCARCCAAGWTRCAISRPLLVDDGVQLLETMDGRWSRRLRACWPHACDEGWPIVVRRCGVLVARKRAGRATLRATSCAAVQVFFSCGGRRPAAAPAMS</sequence>
<accession>A0A2Z6ZV67</accession>
<evidence type="ECO:0000313" key="2">
    <source>
        <dbReference type="Proteomes" id="UP000250235"/>
    </source>
</evidence>